<evidence type="ECO:0000313" key="3">
    <source>
        <dbReference type="Proteomes" id="UP000289738"/>
    </source>
</evidence>
<protein>
    <recommendedName>
        <fullName evidence="1">Putative plant transposon protein domain-containing protein</fullName>
    </recommendedName>
</protein>
<name>A0A445DGT5_ARAHY</name>
<reference evidence="2 3" key="1">
    <citation type="submission" date="2019-01" db="EMBL/GenBank/DDBJ databases">
        <title>Sequencing of cultivated peanut Arachis hypogaea provides insights into genome evolution and oil improvement.</title>
        <authorList>
            <person name="Chen X."/>
        </authorList>
    </citation>
    <scope>NUCLEOTIDE SEQUENCE [LARGE SCALE GENOMIC DNA]</scope>
    <source>
        <strain evidence="3">cv. Fuhuasheng</strain>
        <tissue evidence="2">Leaves</tissue>
    </source>
</reference>
<dbReference type="AlphaFoldDB" id="A0A445DGT5"/>
<comment type="caution">
    <text evidence="2">The sequence shown here is derived from an EMBL/GenBank/DDBJ whole genome shotgun (WGS) entry which is preliminary data.</text>
</comment>
<dbReference type="EMBL" id="SDMP01000004">
    <property type="protein sequence ID" value="RYR62417.1"/>
    <property type="molecule type" value="Genomic_DNA"/>
</dbReference>
<gene>
    <name evidence="2" type="ORF">Ahy_A04g019972</name>
</gene>
<accession>A0A445DGT5</accession>
<evidence type="ECO:0000313" key="2">
    <source>
        <dbReference type="EMBL" id="RYR62417.1"/>
    </source>
</evidence>
<sequence>MPEKYADQVLDRLNFYHWEFVKFDSLEVNEHQVKEFYVNLLKRDAPTVFLRGVTLDTSDTALEALLGIPHIPPARDAYTQIVKDLLLLSLDVVLRKIGTPEARWEYSRGENTIPQSIKCTDLNPKARIWQQIIVDYILLSMHATHIRAHVAVLLWAIL</sequence>
<dbReference type="InterPro" id="IPR046796">
    <property type="entry name" value="Transposase_32_dom"/>
</dbReference>
<dbReference type="Proteomes" id="UP000289738">
    <property type="component" value="Chromosome A04"/>
</dbReference>
<proteinExistence type="predicted"/>
<feature type="domain" description="Putative plant transposon protein" evidence="1">
    <location>
        <begin position="16"/>
        <end position="158"/>
    </location>
</feature>
<keyword evidence="3" id="KW-1185">Reference proteome</keyword>
<dbReference type="Pfam" id="PF20167">
    <property type="entry name" value="Transposase_32"/>
    <property type="match status" value="1"/>
</dbReference>
<evidence type="ECO:0000259" key="1">
    <source>
        <dbReference type="Pfam" id="PF20167"/>
    </source>
</evidence>
<organism evidence="2 3">
    <name type="scientific">Arachis hypogaea</name>
    <name type="common">Peanut</name>
    <dbReference type="NCBI Taxonomy" id="3818"/>
    <lineage>
        <taxon>Eukaryota</taxon>
        <taxon>Viridiplantae</taxon>
        <taxon>Streptophyta</taxon>
        <taxon>Embryophyta</taxon>
        <taxon>Tracheophyta</taxon>
        <taxon>Spermatophyta</taxon>
        <taxon>Magnoliopsida</taxon>
        <taxon>eudicotyledons</taxon>
        <taxon>Gunneridae</taxon>
        <taxon>Pentapetalae</taxon>
        <taxon>rosids</taxon>
        <taxon>fabids</taxon>
        <taxon>Fabales</taxon>
        <taxon>Fabaceae</taxon>
        <taxon>Papilionoideae</taxon>
        <taxon>50 kb inversion clade</taxon>
        <taxon>dalbergioids sensu lato</taxon>
        <taxon>Dalbergieae</taxon>
        <taxon>Pterocarpus clade</taxon>
        <taxon>Arachis</taxon>
    </lineage>
</organism>